<gene>
    <name evidence="2" type="ORF">LOC71_03355</name>
</gene>
<evidence type="ECO:0000313" key="2">
    <source>
        <dbReference type="EMBL" id="MCC9641297.1"/>
    </source>
</evidence>
<comment type="caution">
    <text evidence="2">The sequence shown here is derived from an EMBL/GenBank/DDBJ whole genome shotgun (WGS) entry which is preliminary data.</text>
</comment>
<proteinExistence type="predicted"/>
<feature type="domain" description="Gfo/Idh/MocA-like oxidoreductase N-terminal" evidence="1">
    <location>
        <begin position="21"/>
        <end position="149"/>
    </location>
</feature>
<dbReference type="EMBL" id="JAJKFW010000006">
    <property type="protein sequence ID" value="MCC9641297.1"/>
    <property type="molecule type" value="Genomic_DNA"/>
</dbReference>
<dbReference type="InterPro" id="IPR036291">
    <property type="entry name" value="NAD(P)-bd_dom_sf"/>
</dbReference>
<dbReference type="InterPro" id="IPR000683">
    <property type="entry name" value="Gfo/Idh/MocA-like_OxRdtase_N"/>
</dbReference>
<dbReference type="Proteomes" id="UP001430306">
    <property type="component" value="Unassembled WGS sequence"/>
</dbReference>
<dbReference type="Gene3D" id="3.40.50.720">
    <property type="entry name" value="NAD(P)-binding Rossmann-like Domain"/>
    <property type="match status" value="1"/>
</dbReference>
<name>A0ABS8NCL4_9BACT</name>
<evidence type="ECO:0000313" key="3">
    <source>
        <dbReference type="Proteomes" id="UP001430306"/>
    </source>
</evidence>
<protein>
    <submittedName>
        <fullName evidence="2">Gfo/Idh/MocA family oxidoreductase</fullName>
    </submittedName>
</protein>
<dbReference type="PANTHER" id="PTHR43818">
    <property type="entry name" value="BCDNA.GH03377"/>
    <property type="match status" value="1"/>
</dbReference>
<dbReference type="PANTHER" id="PTHR43818:SF9">
    <property type="entry name" value="HYPOTHETICAL OXIDOREDUCTASE"/>
    <property type="match status" value="1"/>
</dbReference>
<organism evidence="2 3">
    <name type="scientific">Rhodopirellula halodulae</name>
    <dbReference type="NCBI Taxonomy" id="2894198"/>
    <lineage>
        <taxon>Bacteria</taxon>
        <taxon>Pseudomonadati</taxon>
        <taxon>Planctomycetota</taxon>
        <taxon>Planctomycetia</taxon>
        <taxon>Pirellulales</taxon>
        <taxon>Pirellulaceae</taxon>
        <taxon>Rhodopirellula</taxon>
    </lineage>
</organism>
<accession>A0ABS8NCL4</accession>
<dbReference type="InterPro" id="IPR050463">
    <property type="entry name" value="Gfo/Idh/MocA_oxidrdct_glycsds"/>
</dbReference>
<sequence>MSLVLVLMLGISAEAKESDVIRIGIIGLDTSHSPAFVKEFNADHNEDDPLAGFRVVAAYPYGSSQIESSASRIPAYTEQVKGMGVAIVDSIDALLEQVDCVLLETNDGTLHHEQALAVFRAGKPVFIDKPVGSNLAEVLAIYDAAEHFQVPMFSSSSLRYSNGAQSIREGAVGAVLGCSAHSPCKLEPSHVDLYWYGIHGVEILYTCMGTGCEAVSHVSTDEFELAVGRWGDGRIGTFRGIRAGSSGYGGLVYGEKAIREIGKYDGYRPLLVEIAEFFRTKTSPIQRDETIELYAFMQAAWASKRNGGQPVTIDSVMEEAQGRAREMNASLYR</sequence>
<reference evidence="2" key="1">
    <citation type="submission" date="2021-11" db="EMBL/GenBank/DDBJ databases">
        <title>Genome sequence.</title>
        <authorList>
            <person name="Sun Q."/>
        </authorList>
    </citation>
    <scope>NUCLEOTIDE SEQUENCE</scope>
    <source>
        <strain evidence="2">JC740</strain>
    </source>
</reference>
<dbReference type="SUPFAM" id="SSF51735">
    <property type="entry name" value="NAD(P)-binding Rossmann-fold domains"/>
    <property type="match status" value="1"/>
</dbReference>
<keyword evidence="3" id="KW-1185">Reference proteome</keyword>
<dbReference type="Pfam" id="PF01408">
    <property type="entry name" value="GFO_IDH_MocA"/>
    <property type="match status" value="1"/>
</dbReference>
<evidence type="ECO:0000259" key="1">
    <source>
        <dbReference type="Pfam" id="PF01408"/>
    </source>
</evidence>